<name>A0A932MP31_UNCTE</name>
<organism evidence="2 3">
    <name type="scientific">Tectimicrobiota bacterium</name>
    <dbReference type="NCBI Taxonomy" id="2528274"/>
    <lineage>
        <taxon>Bacteria</taxon>
        <taxon>Pseudomonadati</taxon>
        <taxon>Nitrospinota/Tectimicrobiota group</taxon>
        <taxon>Candidatus Tectimicrobiota</taxon>
    </lineage>
</organism>
<dbReference type="AlphaFoldDB" id="A0A932MP31"/>
<evidence type="ECO:0000313" key="3">
    <source>
        <dbReference type="Proteomes" id="UP000782312"/>
    </source>
</evidence>
<dbReference type="Proteomes" id="UP000782312">
    <property type="component" value="Unassembled WGS sequence"/>
</dbReference>
<sequence>MLIFVEGGPSPGAAGPPPRAVTGRLAMNRGKDSFEMVWRCPKCGRVFREHVFEAATGEGGPICNHCAVELVWVAAEKDRSAAAKNERLSMDLPIG</sequence>
<reference evidence="2" key="1">
    <citation type="submission" date="2020-07" db="EMBL/GenBank/DDBJ databases">
        <title>Huge and variable diversity of episymbiotic CPR bacteria and DPANN archaea in groundwater ecosystems.</title>
        <authorList>
            <person name="He C.Y."/>
            <person name="Keren R."/>
            <person name="Whittaker M."/>
            <person name="Farag I.F."/>
            <person name="Doudna J."/>
            <person name="Cate J.H.D."/>
            <person name="Banfield J.F."/>
        </authorList>
    </citation>
    <scope>NUCLEOTIDE SEQUENCE</scope>
    <source>
        <strain evidence="2">NC_groundwater_763_Ag_S-0.2um_68_21</strain>
    </source>
</reference>
<proteinExistence type="predicted"/>
<gene>
    <name evidence="2" type="ORF">HYZ11_12475</name>
</gene>
<accession>A0A932MP31</accession>
<evidence type="ECO:0000313" key="2">
    <source>
        <dbReference type="EMBL" id="MBI3128413.1"/>
    </source>
</evidence>
<protein>
    <submittedName>
        <fullName evidence="2">Uncharacterized protein</fullName>
    </submittedName>
</protein>
<evidence type="ECO:0000256" key="1">
    <source>
        <dbReference type="SAM" id="MobiDB-lite"/>
    </source>
</evidence>
<comment type="caution">
    <text evidence="2">The sequence shown here is derived from an EMBL/GenBank/DDBJ whole genome shotgun (WGS) entry which is preliminary data.</text>
</comment>
<dbReference type="EMBL" id="JACPUR010000030">
    <property type="protein sequence ID" value="MBI3128413.1"/>
    <property type="molecule type" value="Genomic_DNA"/>
</dbReference>
<feature type="region of interest" description="Disordered" evidence="1">
    <location>
        <begin position="1"/>
        <end position="21"/>
    </location>
</feature>